<evidence type="ECO:0000256" key="4">
    <source>
        <dbReference type="SAM" id="MobiDB-lite"/>
    </source>
</evidence>
<dbReference type="SUPFAM" id="SSF56300">
    <property type="entry name" value="Metallo-dependent phosphatases"/>
    <property type="match status" value="1"/>
</dbReference>
<feature type="region of interest" description="Disordered" evidence="4">
    <location>
        <begin position="179"/>
        <end position="204"/>
    </location>
</feature>
<evidence type="ECO:0000256" key="3">
    <source>
        <dbReference type="ARBA" id="ARBA00023211"/>
    </source>
</evidence>
<dbReference type="VEuPathDB" id="TrichDB:TRFO_06857"/>
<dbReference type="EMBL" id="MLAK01000838">
    <property type="protein sequence ID" value="OHT03174.1"/>
    <property type="molecule type" value="Genomic_DNA"/>
</dbReference>
<organism evidence="6 7">
    <name type="scientific">Tritrichomonas foetus</name>
    <dbReference type="NCBI Taxonomy" id="1144522"/>
    <lineage>
        <taxon>Eukaryota</taxon>
        <taxon>Metamonada</taxon>
        <taxon>Parabasalia</taxon>
        <taxon>Tritrichomonadida</taxon>
        <taxon>Tritrichomonadidae</taxon>
        <taxon>Tritrichomonas</taxon>
    </lineage>
</organism>
<evidence type="ECO:0000313" key="6">
    <source>
        <dbReference type="EMBL" id="OHT03174.1"/>
    </source>
</evidence>
<proteinExistence type="predicted"/>
<evidence type="ECO:0000259" key="5">
    <source>
        <dbReference type="SMART" id="SM00156"/>
    </source>
</evidence>
<keyword evidence="3" id="KW-0464">Manganese</keyword>
<dbReference type="Proteomes" id="UP000179807">
    <property type="component" value="Unassembled WGS sequence"/>
</dbReference>
<name>A0A1J4K0B0_9EUKA</name>
<feature type="domain" description="Serine/threonine specific protein phosphatases" evidence="5">
    <location>
        <begin position="1"/>
        <end position="174"/>
    </location>
</feature>
<dbReference type="GO" id="GO:0016787">
    <property type="term" value="F:hydrolase activity"/>
    <property type="evidence" value="ECO:0007669"/>
    <property type="project" value="InterPro"/>
</dbReference>
<dbReference type="InterPro" id="IPR006186">
    <property type="entry name" value="Ser/Thr-sp_prot-phosphatase"/>
</dbReference>
<evidence type="ECO:0000313" key="7">
    <source>
        <dbReference type="Proteomes" id="UP000179807"/>
    </source>
</evidence>
<dbReference type="OrthoDB" id="445564at2759"/>
<dbReference type="PRINTS" id="PR00114">
    <property type="entry name" value="STPHPHTASE"/>
</dbReference>
<evidence type="ECO:0000256" key="2">
    <source>
        <dbReference type="ARBA" id="ARBA00022723"/>
    </source>
</evidence>
<dbReference type="AlphaFoldDB" id="A0A1J4K0B0"/>
<reference evidence="6" key="1">
    <citation type="submission" date="2016-10" db="EMBL/GenBank/DDBJ databases">
        <authorList>
            <person name="Benchimol M."/>
            <person name="Almeida L.G."/>
            <person name="Vasconcelos A.T."/>
            <person name="Perreira-Neves A."/>
            <person name="Rosa I.A."/>
            <person name="Tasca T."/>
            <person name="Bogo M.R."/>
            <person name="de Souza W."/>
        </authorList>
    </citation>
    <scope>NUCLEOTIDE SEQUENCE [LARGE SCALE GENOMIC DNA]</scope>
    <source>
        <strain evidence="6">K</strain>
    </source>
</reference>
<keyword evidence="2" id="KW-0479">Metal-binding</keyword>
<protein>
    <submittedName>
        <fullName evidence="6">Protein phsophatase-2A</fullName>
    </submittedName>
</protein>
<dbReference type="RefSeq" id="XP_068356310.1">
    <property type="nucleotide sequence ID" value="XM_068493344.1"/>
</dbReference>
<comment type="caution">
    <text evidence="6">The sequence shown here is derived from an EMBL/GenBank/DDBJ whole genome shotgun (WGS) entry which is preliminary data.</text>
</comment>
<evidence type="ECO:0000256" key="1">
    <source>
        <dbReference type="ARBA" id="ARBA00001936"/>
    </source>
</evidence>
<comment type="cofactor">
    <cofactor evidence="1">
        <name>Mn(2+)</name>
        <dbReference type="ChEBI" id="CHEBI:29035"/>
    </cofactor>
</comment>
<dbReference type="GO" id="GO:0046872">
    <property type="term" value="F:metal ion binding"/>
    <property type="evidence" value="ECO:0007669"/>
    <property type="project" value="UniProtKB-KW"/>
</dbReference>
<dbReference type="Pfam" id="PF00149">
    <property type="entry name" value="Metallophos"/>
    <property type="match status" value="1"/>
</dbReference>
<keyword evidence="7" id="KW-1185">Reference proteome</keyword>
<dbReference type="InterPro" id="IPR029052">
    <property type="entry name" value="Metallo-depent_PP-like"/>
</dbReference>
<dbReference type="GeneID" id="94828048"/>
<dbReference type="InterPro" id="IPR051134">
    <property type="entry name" value="PPP_phosphatase"/>
</dbReference>
<dbReference type="PANTHER" id="PTHR45668:SF5">
    <property type="entry name" value="SERINE_THREONINE-PROTEIN PHOSPHATASE 5"/>
    <property type="match status" value="1"/>
</dbReference>
<dbReference type="Gene3D" id="3.60.21.10">
    <property type="match status" value="1"/>
</dbReference>
<dbReference type="InterPro" id="IPR004843">
    <property type="entry name" value="Calcineurin-like_PHP"/>
</dbReference>
<sequence length="204" mass="22900">MNKLYGFQDECVEKYGIALYKHIESVFEALPLGYIINKQLFVVHGGLFQDQTITIPALQKLNRFQETPMNGPMHDILWSDPMDTEGFESSGRCDNGQTKNFGTDVTEKFLRENGLRLLIRSHQVQNDGFSITQNGKCITVFSAPNYMGKVGNLGALLKISFDESGQMGDVEFVKFDSVQPFGSTSNQTKKGEEIDTNQPNEENI</sequence>
<gene>
    <name evidence="6" type="ORF">TRFO_06857</name>
</gene>
<dbReference type="PANTHER" id="PTHR45668">
    <property type="entry name" value="SERINE/THREONINE-PROTEIN PHOSPHATASE 5-RELATED"/>
    <property type="match status" value="1"/>
</dbReference>
<dbReference type="SMART" id="SM00156">
    <property type="entry name" value="PP2Ac"/>
    <property type="match status" value="1"/>
</dbReference>
<accession>A0A1J4K0B0</accession>